<dbReference type="OrthoDB" id="9809488at2"/>
<dbReference type="PANTHER" id="PTHR21666:SF289">
    <property type="entry name" value="L-ALA--D-GLU ENDOPEPTIDASE"/>
    <property type="match status" value="1"/>
</dbReference>
<dbReference type="Pfam" id="PF01551">
    <property type="entry name" value="Peptidase_M23"/>
    <property type="match status" value="1"/>
</dbReference>
<protein>
    <submittedName>
        <fullName evidence="6">Uncharacterized protein</fullName>
    </submittedName>
</protein>
<gene>
    <name evidence="6" type="ORF">CQ394_00740</name>
</gene>
<keyword evidence="7" id="KW-1185">Reference proteome</keyword>
<dbReference type="Gene3D" id="2.70.70.10">
    <property type="entry name" value="Glucose Permease (Domain IIA)"/>
    <property type="match status" value="1"/>
</dbReference>
<feature type="coiled-coil region" evidence="2">
    <location>
        <begin position="162"/>
        <end position="196"/>
    </location>
</feature>
<dbReference type="Proteomes" id="UP000220840">
    <property type="component" value="Unassembled WGS sequence"/>
</dbReference>
<evidence type="ECO:0000256" key="1">
    <source>
        <dbReference type="ARBA" id="ARBA00022729"/>
    </source>
</evidence>
<reference evidence="6 7" key="1">
    <citation type="submission" date="2017-10" db="EMBL/GenBank/DDBJ databases">
        <title>Effective Description of Clostridium neonatale sp. nov. linked to necrotizing enterocolitis in neonates and a clarification of species assignable to the genus Clostridium (Prazmowski 1880) emend. Lawson and Rainey 2016.</title>
        <authorList>
            <person name="Bernard K."/>
            <person name="Burdz T."/>
            <person name="Wiebe D."/>
            <person name="Balcewich B."/>
            <person name="Alfa M."/>
            <person name="Bernier A.-M."/>
        </authorList>
    </citation>
    <scope>NUCLEOTIDE SEQUENCE [LARGE SCALE GENOMIC DNA]</scope>
    <source>
        <strain evidence="6 7">LCDC99A005</strain>
    </source>
</reference>
<organism evidence="6 7">
    <name type="scientific">Clostridium neonatale</name>
    <dbReference type="NCBI Taxonomy" id="137838"/>
    <lineage>
        <taxon>Bacteria</taxon>
        <taxon>Bacillati</taxon>
        <taxon>Bacillota</taxon>
        <taxon>Clostridia</taxon>
        <taxon>Eubacteriales</taxon>
        <taxon>Clostridiaceae</taxon>
        <taxon>Clostridium</taxon>
    </lineage>
</organism>
<sequence length="392" mass="43354">MKKILIMMISAIVTLTTLFSTMEAGAKTESELKGEQKNIESSIEEKKKNIDAAKQELSETEGKRKELEVELANLNEQVNKLKSNINTIQAEVNKILEQSQKTKDEIEKAELKIEENYKLIGDVMKISYEQQAGGYLQLLLEASSFPNFIRRLEMITSITKQNDKIIKDTTELQIELEEKEKQLDEERTVMEEKQDILFEEKAKVDELVIDQQAKVDELIAIQNSLKEEIELNNEQIAALEKESKNIENQINNLTAGSTGSYEGGAFGWPVPGYSTISSYFGYRIHPITGVSKLHAGIDIPAPAGVTVAAANSGTVIVATYSESYGNYVIIDHGGGLTTLYAHNTSLSVSAGQTVKKGDKIAAVGTTGYSTGNHLHFEVRKNGTPVDPMSYLK</sequence>
<dbReference type="Pfam" id="PF24568">
    <property type="entry name" value="CC_PcsB"/>
    <property type="match status" value="1"/>
</dbReference>
<dbReference type="STRING" id="137838.GCA_001458595_01586"/>
<dbReference type="GO" id="GO:0004222">
    <property type="term" value="F:metalloendopeptidase activity"/>
    <property type="evidence" value="ECO:0007669"/>
    <property type="project" value="TreeGrafter"/>
</dbReference>
<feature type="domain" description="Peptidoglycan hydrolase PcsB coiled-coil" evidence="5">
    <location>
        <begin position="106"/>
        <end position="179"/>
    </location>
</feature>
<dbReference type="InterPro" id="IPR016047">
    <property type="entry name" value="M23ase_b-sheet_dom"/>
</dbReference>
<dbReference type="CDD" id="cd12797">
    <property type="entry name" value="M23_peptidase"/>
    <property type="match status" value="1"/>
</dbReference>
<evidence type="ECO:0000256" key="2">
    <source>
        <dbReference type="SAM" id="Coils"/>
    </source>
</evidence>
<dbReference type="InterPro" id="IPR057309">
    <property type="entry name" value="PcsB_CC"/>
</dbReference>
<feature type="chain" id="PRO_5012698788" evidence="3">
    <location>
        <begin position="27"/>
        <end position="392"/>
    </location>
</feature>
<evidence type="ECO:0000259" key="4">
    <source>
        <dbReference type="Pfam" id="PF01551"/>
    </source>
</evidence>
<dbReference type="FunFam" id="2.70.70.10:FF:000006">
    <property type="entry name" value="M23 family peptidase"/>
    <property type="match status" value="1"/>
</dbReference>
<dbReference type="EMBL" id="PDCJ01000001">
    <property type="protein sequence ID" value="PEG30289.1"/>
    <property type="molecule type" value="Genomic_DNA"/>
</dbReference>
<comment type="caution">
    <text evidence="6">The sequence shown here is derived from an EMBL/GenBank/DDBJ whole genome shotgun (WGS) entry which is preliminary data.</text>
</comment>
<feature type="signal peptide" evidence="3">
    <location>
        <begin position="1"/>
        <end position="26"/>
    </location>
</feature>
<dbReference type="PANTHER" id="PTHR21666">
    <property type="entry name" value="PEPTIDASE-RELATED"/>
    <property type="match status" value="1"/>
</dbReference>
<proteinExistence type="predicted"/>
<dbReference type="AlphaFoldDB" id="A0A2A7MFC2"/>
<dbReference type="Gene3D" id="6.10.250.3150">
    <property type="match status" value="1"/>
</dbReference>
<dbReference type="InterPro" id="IPR050570">
    <property type="entry name" value="Cell_wall_metabolism_enzyme"/>
</dbReference>
<feature type="coiled-coil region" evidence="2">
    <location>
        <begin position="36"/>
        <end position="116"/>
    </location>
</feature>
<dbReference type="InterPro" id="IPR011055">
    <property type="entry name" value="Dup_hybrid_motif"/>
</dbReference>
<evidence type="ECO:0000313" key="7">
    <source>
        <dbReference type="Proteomes" id="UP000220840"/>
    </source>
</evidence>
<feature type="coiled-coil region" evidence="2">
    <location>
        <begin position="222"/>
        <end position="256"/>
    </location>
</feature>
<accession>A0A2A7MFC2</accession>
<evidence type="ECO:0000259" key="5">
    <source>
        <dbReference type="Pfam" id="PF24568"/>
    </source>
</evidence>
<evidence type="ECO:0000313" key="6">
    <source>
        <dbReference type="EMBL" id="PEG30289.1"/>
    </source>
</evidence>
<evidence type="ECO:0000256" key="3">
    <source>
        <dbReference type="SAM" id="SignalP"/>
    </source>
</evidence>
<keyword evidence="1 3" id="KW-0732">Signal</keyword>
<feature type="domain" description="M23ase beta-sheet core" evidence="4">
    <location>
        <begin position="293"/>
        <end position="387"/>
    </location>
</feature>
<dbReference type="SUPFAM" id="SSF51261">
    <property type="entry name" value="Duplicated hybrid motif"/>
    <property type="match status" value="1"/>
</dbReference>
<dbReference type="RefSeq" id="WP_058294460.1">
    <property type="nucleotide sequence ID" value="NZ_CAMRXG010000054.1"/>
</dbReference>
<name>A0A2A7MFC2_9CLOT</name>
<keyword evidence="2" id="KW-0175">Coiled coil</keyword>